<evidence type="ECO:0000259" key="1">
    <source>
        <dbReference type="Pfam" id="PF03102"/>
    </source>
</evidence>
<keyword evidence="3" id="KW-1185">Reference proteome</keyword>
<organism evidence="2 3">
    <name type="scientific">Velocimicrobium porci</name>
    <dbReference type="NCBI Taxonomy" id="2606634"/>
    <lineage>
        <taxon>Bacteria</taxon>
        <taxon>Bacillati</taxon>
        <taxon>Bacillota</taxon>
        <taxon>Clostridia</taxon>
        <taxon>Lachnospirales</taxon>
        <taxon>Lachnospiraceae</taxon>
        <taxon>Velocimicrobium</taxon>
    </lineage>
</organism>
<dbReference type="Proteomes" id="UP000482209">
    <property type="component" value="Unassembled WGS sequence"/>
</dbReference>
<evidence type="ECO:0000313" key="2">
    <source>
        <dbReference type="EMBL" id="MSS64520.1"/>
    </source>
</evidence>
<protein>
    <submittedName>
        <fullName evidence="2">N-acetylneuraminate synthase</fullName>
    </submittedName>
</protein>
<dbReference type="Gene3D" id="3.20.20.70">
    <property type="entry name" value="Aldolase class I"/>
    <property type="match status" value="1"/>
</dbReference>
<dbReference type="PANTHER" id="PTHR42966">
    <property type="entry name" value="N-ACETYLNEURAMINATE SYNTHASE"/>
    <property type="match status" value="1"/>
</dbReference>
<evidence type="ECO:0000313" key="3">
    <source>
        <dbReference type="Proteomes" id="UP000482209"/>
    </source>
</evidence>
<proteinExistence type="predicted"/>
<dbReference type="GO" id="GO:0047444">
    <property type="term" value="F:N-acylneuraminate-9-phosphate synthase activity"/>
    <property type="evidence" value="ECO:0007669"/>
    <property type="project" value="TreeGrafter"/>
</dbReference>
<dbReference type="SUPFAM" id="SSF51569">
    <property type="entry name" value="Aldolase"/>
    <property type="match status" value="1"/>
</dbReference>
<feature type="domain" description="PseI/NeuA/B-like" evidence="1">
    <location>
        <begin position="23"/>
        <end position="259"/>
    </location>
</feature>
<dbReference type="PANTHER" id="PTHR42966:SF3">
    <property type="entry name" value="BLR5971 PROTEIN"/>
    <property type="match status" value="1"/>
</dbReference>
<comment type="caution">
    <text evidence="2">The sequence shown here is derived from an EMBL/GenBank/DDBJ whole genome shotgun (WGS) entry which is preliminary data.</text>
</comment>
<name>A0A6L5Y070_9FIRM</name>
<dbReference type="EMBL" id="VUMT01000020">
    <property type="protein sequence ID" value="MSS64520.1"/>
    <property type="molecule type" value="Genomic_DNA"/>
</dbReference>
<dbReference type="GO" id="GO:0016051">
    <property type="term" value="P:carbohydrate biosynthetic process"/>
    <property type="evidence" value="ECO:0007669"/>
    <property type="project" value="InterPro"/>
</dbReference>
<dbReference type="Pfam" id="PF03102">
    <property type="entry name" value="NeuB"/>
    <property type="match status" value="1"/>
</dbReference>
<gene>
    <name evidence="2" type="ORF">FYJ58_11640</name>
</gene>
<dbReference type="RefSeq" id="WP_154519906.1">
    <property type="nucleotide sequence ID" value="NZ_VUMT01000020.1"/>
</dbReference>
<dbReference type="InterPro" id="IPR051690">
    <property type="entry name" value="PseI-like"/>
</dbReference>
<dbReference type="InterPro" id="IPR013132">
    <property type="entry name" value="PseI/NeuA/B-like_N"/>
</dbReference>
<dbReference type="InterPro" id="IPR013785">
    <property type="entry name" value="Aldolase_TIM"/>
</dbReference>
<dbReference type="AlphaFoldDB" id="A0A6L5Y070"/>
<sequence length="280" mass="32290">MSTYIIAELGVNHNGDIGIAKKMIDTALIAGCNAVKFQKRTIEKVYTKEYLDSELESPWGNTVREEKEHLEFGQEEYDEIERYCKKKGIEWFASAWDVEAQKFLQQYNFKHNKVPSVMLRNDTLLEMIAKEGKYTFIATGMSSFEEIDHAVEIFRKYDCPFELMHCNSTYPMPSRDANLKLIDVMRNRYRCKVGYSGHELGTLVSACAVAMGATSIERHVTLDKNMYGINQKSAIQPYELWKLVQDIRDTEMIIGTGEKVLTSAEQEMKEWAGRIKNDFL</sequence>
<reference evidence="2 3" key="1">
    <citation type="submission" date="2019-08" db="EMBL/GenBank/DDBJ databases">
        <title>In-depth cultivation of the pig gut microbiome towards novel bacterial diversity and tailored functional studies.</title>
        <authorList>
            <person name="Wylensek D."/>
            <person name="Hitch T.C.A."/>
            <person name="Clavel T."/>
        </authorList>
    </citation>
    <scope>NUCLEOTIDE SEQUENCE [LARGE SCALE GENOMIC DNA]</scope>
    <source>
        <strain evidence="2 3">WCA-693-APC-MOT-I</strain>
    </source>
</reference>
<accession>A0A6L5Y070</accession>